<dbReference type="EMBL" id="VKAC01000001">
    <property type="protein sequence ID" value="TXR57991.1"/>
    <property type="molecule type" value="Genomic_DNA"/>
</dbReference>
<protein>
    <recommendedName>
        <fullName evidence="1">KAP NTPase domain-containing protein</fullName>
    </recommendedName>
</protein>
<evidence type="ECO:0000313" key="3">
    <source>
        <dbReference type="Proteomes" id="UP000321234"/>
    </source>
</evidence>
<dbReference type="Pfam" id="PF07693">
    <property type="entry name" value="KAP_NTPase"/>
    <property type="match status" value="1"/>
</dbReference>
<dbReference type="InterPro" id="IPR027417">
    <property type="entry name" value="P-loop_NTPase"/>
</dbReference>
<keyword evidence="3" id="KW-1185">Reference proteome</keyword>
<proteinExistence type="predicted"/>
<dbReference type="AlphaFoldDB" id="A0A5C8ZLE0"/>
<dbReference type="SUPFAM" id="SSF52540">
    <property type="entry name" value="P-loop containing nucleoside triphosphate hydrolases"/>
    <property type="match status" value="1"/>
</dbReference>
<dbReference type="Gene3D" id="3.40.50.300">
    <property type="entry name" value="P-loop containing nucleotide triphosphate hydrolases"/>
    <property type="match status" value="1"/>
</dbReference>
<evidence type="ECO:0000259" key="1">
    <source>
        <dbReference type="Pfam" id="PF07693"/>
    </source>
</evidence>
<sequence>MGRTTPAEGRAHVWADAPVLHQAADALHRGPFTSSAATLLNEVLTSSESVVAALVGPWGSGKSSTLGFILEELDVEHVVVRINPWMVSGPDGVAEEVVAAVTTALTAAGVAPAVASAARGYFAAAVRAVVKGAAAVGGAYVSQQGFLGGEELGSAAGGVVAALVDTNEDRATASESRPATLQQAAESLSTHLAEHARGVLVVIDDVDRLQPAEVLGLFKAVRLLGRLPYVHYLLAYDEETLLDLLTQTPVAHHRRDRALAYLEKMVPLRLEQPEVTEDQVDDLLAGGWASTSARCGPFTTTDDDAFTHEAEVLLRHVLTTPRVIHRFFAQLDLLLTLVRPHTVDVTDVAVLTVLRLHHPQVYRSLSNERRLLTAENPPDTSPDAQRRIEVMLRRPSSVLAGDWQPVVDAVHRLFPRTAGQKDATAFSRLAATPRRNRAQDPDYVDRYFALSPLEGDVGAISVRGALDAIAEGRSTLPADEFLDVLLAPGIDRRAVLAARRLLRRSAEHIATASLSPEAACALAVTFCRIAPYPRVASDDSEQHAIVLVGELLARVGSSAEPAWSDVVEALSDDQPLHPGHRPSTGAALWLLAQACSRGVPVVRQTSVQGLWSHLVDACWQHLVDCSLQLIDDAPPDGLGPWLVGLSEPSDLERQLGRAAVGRADLVRLVSMLLPLRPSGTVGDDGAVISDGSEALVAAVLDAAVGAVGEEGIRTAASTAPTGGGWAATRRRASSRLLAGRVALTRPSRPTGALTPSSLAGATRHEDVARGASEAVDVRVVVTVAAPAAPLPFAELGDAPEALGTLRWVDHWEDDVKRAVRASPAAAWLLAGLSGTAGADGTPGWDERSSRGHWIALSRLEAVREHDPGSIPIGAPGATDDGQRQVFVQVMPGTVVSSGSEEPTVGCSVVISLGLRLPRISRTEQISEGHQVRHRVMEPVFLEDLAAAVLAAVRSADLALTSRGSVPGAALDLTVPNRSAVVHIALICSDDIAAVVELNLPHRQTTSGATQFRWSAETTDVRALRSGDVGGPAFLFTAELLARWLRDAEYRRGVDAAVDAAVQAAARQSASA</sequence>
<organism evidence="2 3">
    <name type="scientific">Quadrisphaera setariae</name>
    <dbReference type="NCBI Taxonomy" id="2593304"/>
    <lineage>
        <taxon>Bacteria</taxon>
        <taxon>Bacillati</taxon>
        <taxon>Actinomycetota</taxon>
        <taxon>Actinomycetes</taxon>
        <taxon>Kineosporiales</taxon>
        <taxon>Kineosporiaceae</taxon>
        <taxon>Quadrisphaera</taxon>
    </lineage>
</organism>
<name>A0A5C8ZLE0_9ACTN</name>
<dbReference type="RefSeq" id="WP_147924602.1">
    <property type="nucleotide sequence ID" value="NZ_VKAC01000001.1"/>
</dbReference>
<reference evidence="2 3" key="1">
    <citation type="submission" date="2019-07" db="EMBL/GenBank/DDBJ databases">
        <title>Quadrisphaera sp. strain DD2A genome sequencing and assembly.</title>
        <authorList>
            <person name="Kim I."/>
        </authorList>
    </citation>
    <scope>NUCLEOTIDE SEQUENCE [LARGE SCALE GENOMIC DNA]</scope>
    <source>
        <strain evidence="2 3">DD2A</strain>
    </source>
</reference>
<gene>
    <name evidence="2" type="ORF">FMM08_01860</name>
</gene>
<dbReference type="InterPro" id="IPR011646">
    <property type="entry name" value="KAP_P-loop"/>
</dbReference>
<comment type="caution">
    <text evidence="2">The sequence shown here is derived from an EMBL/GenBank/DDBJ whole genome shotgun (WGS) entry which is preliminary data.</text>
</comment>
<dbReference type="Proteomes" id="UP000321234">
    <property type="component" value="Unassembled WGS sequence"/>
</dbReference>
<evidence type="ECO:0000313" key="2">
    <source>
        <dbReference type="EMBL" id="TXR57991.1"/>
    </source>
</evidence>
<accession>A0A5C8ZLE0</accession>
<dbReference type="OrthoDB" id="88903at2"/>
<feature type="domain" description="KAP NTPase" evidence="1">
    <location>
        <begin position="32"/>
        <end position="335"/>
    </location>
</feature>